<evidence type="ECO:0000256" key="1">
    <source>
        <dbReference type="SAM" id="MobiDB-lite"/>
    </source>
</evidence>
<dbReference type="EMBL" id="CP036348">
    <property type="protein sequence ID" value="QDV67112.1"/>
    <property type="molecule type" value="Genomic_DNA"/>
</dbReference>
<evidence type="ECO:0000313" key="3">
    <source>
        <dbReference type="Proteomes" id="UP000315082"/>
    </source>
</evidence>
<feature type="compositionally biased region" description="Polar residues" evidence="1">
    <location>
        <begin position="70"/>
        <end position="79"/>
    </location>
</feature>
<name>A0A518JNI3_9BACT</name>
<dbReference type="Proteomes" id="UP000315082">
    <property type="component" value="Chromosome"/>
</dbReference>
<proteinExistence type="predicted"/>
<accession>A0A518JNI3</accession>
<feature type="region of interest" description="Disordered" evidence="1">
    <location>
        <begin position="62"/>
        <end position="99"/>
    </location>
</feature>
<gene>
    <name evidence="2" type="ORF">Poly24_08030</name>
</gene>
<dbReference type="AlphaFoldDB" id="A0A518JNI3"/>
<evidence type="ECO:0000313" key="2">
    <source>
        <dbReference type="EMBL" id="QDV67112.1"/>
    </source>
</evidence>
<protein>
    <submittedName>
        <fullName evidence="2">Uncharacterized protein</fullName>
    </submittedName>
</protein>
<keyword evidence="3" id="KW-1185">Reference proteome</keyword>
<dbReference type="KEGG" id="rcf:Poly24_08030"/>
<organism evidence="2 3">
    <name type="scientific">Rosistilla carotiformis</name>
    <dbReference type="NCBI Taxonomy" id="2528017"/>
    <lineage>
        <taxon>Bacteria</taxon>
        <taxon>Pseudomonadati</taxon>
        <taxon>Planctomycetota</taxon>
        <taxon>Planctomycetia</taxon>
        <taxon>Pirellulales</taxon>
        <taxon>Pirellulaceae</taxon>
        <taxon>Rosistilla</taxon>
    </lineage>
</organism>
<sequence length="187" mass="20968">MTTGNMIALNSSPTGVVRFQSSVGDMPVPWADGERCLGIQDRKLQRPRLPVHSFVLNRIHQQRRCKQRGPQPSQVNRLSPAQRPRHAPRCPLRLSTGGATAKKRTGNLWSDWHRIKKLGFLSGSKAFQIPSLIEIVCRERPACVKCRDFKRTIQVSASVGFGSRLCFGISTEFAACLAQTRKPRHLD</sequence>
<reference evidence="2 3" key="1">
    <citation type="submission" date="2019-02" db="EMBL/GenBank/DDBJ databases">
        <title>Deep-cultivation of Planctomycetes and their phenomic and genomic characterization uncovers novel biology.</title>
        <authorList>
            <person name="Wiegand S."/>
            <person name="Jogler M."/>
            <person name="Boedeker C."/>
            <person name="Pinto D."/>
            <person name="Vollmers J."/>
            <person name="Rivas-Marin E."/>
            <person name="Kohn T."/>
            <person name="Peeters S.H."/>
            <person name="Heuer A."/>
            <person name="Rast P."/>
            <person name="Oberbeckmann S."/>
            <person name="Bunk B."/>
            <person name="Jeske O."/>
            <person name="Meyerdierks A."/>
            <person name="Storesund J.E."/>
            <person name="Kallscheuer N."/>
            <person name="Luecker S."/>
            <person name="Lage O.M."/>
            <person name="Pohl T."/>
            <person name="Merkel B.J."/>
            <person name="Hornburger P."/>
            <person name="Mueller R.-W."/>
            <person name="Bruemmer F."/>
            <person name="Labrenz M."/>
            <person name="Spormann A.M."/>
            <person name="Op den Camp H."/>
            <person name="Overmann J."/>
            <person name="Amann R."/>
            <person name="Jetten M.S.M."/>
            <person name="Mascher T."/>
            <person name="Medema M.H."/>
            <person name="Devos D.P."/>
            <person name="Kaster A.-K."/>
            <person name="Ovreas L."/>
            <person name="Rohde M."/>
            <person name="Galperin M.Y."/>
            <person name="Jogler C."/>
        </authorList>
    </citation>
    <scope>NUCLEOTIDE SEQUENCE [LARGE SCALE GENOMIC DNA]</scope>
    <source>
        <strain evidence="2 3">Poly24</strain>
    </source>
</reference>